<sequence>MRVFWQCHTWKERAAKRHRYSEEQISNASKQAQTETPMAEAQWRMGIPEQTFYRWNKRYEGPGVGEVRH</sequence>
<feature type="region of interest" description="Disordered" evidence="1">
    <location>
        <begin position="21"/>
        <end position="40"/>
    </location>
</feature>
<dbReference type="SUPFAM" id="SSF46689">
    <property type="entry name" value="Homeodomain-like"/>
    <property type="match status" value="1"/>
</dbReference>
<evidence type="ECO:0000313" key="2">
    <source>
        <dbReference type="EMBL" id="MXP44562.1"/>
    </source>
</evidence>
<dbReference type="AlphaFoldDB" id="A0A845B4U9"/>
<evidence type="ECO:0000313" key="3">
    <source>
        <dbReference type="Proteomes" id="UP000431922"/>
    </source>
</evidence>
<dbReference type="Proteomes" id="UP000431922">
    <property type="component" value="Unassembled WGS sequence"/>
</dbReference>
<dbReference type="RefSeq" id="WP_160756140.1">
    <property type="nucleotide sequence ID" value="NZ_WTYL01000002.1"/>
</dbReference>
<dbReference type="Pfam" id="PF01527">
    <property type="entry name" value="HTH_Tnp_1"/>
    <property type="match status" value="1"/>
</dbReference>
<organism evidence="2 3">
    <name type="scientific">Allopontixanthobacter sediminis</name>
    <dbReference type="NCBI Taxonomy" id="1689985"/>
    <lineage>
        <taxon>Bacteria</taxon>
        <taxon>Pseudomonadati</taxon>
        <taxon>Pseudomonadota</taxon>
        <taxon>Alphaproteobacteria</taxon>
        <taxon>Sphingomonadales</taxon>
        <taxon>Erythrobacteraceae</taxon>
        <taxon>Allopontixanthobacter</taxon>
    </lineage>
</organism>
<dbReference type="EMBL" id="WTYL01000002">
    <property type="protein sequence ID" value="MXP44562.1"/>
    <property type="molecule type" value="Genomic_DNA"/>
</dbReference>
<dbReference type="GO" id="GO:0006313">
    <property type="term" value="P:DNA transposition"/>
    <property type="evidence" value="ECO:0007669"/>
    <property type="project" value="InterPro"/>
</dbReference>
<name>A0A845B4U9_9SPHN</name>
<dbReference type="OrthoDB" id="9809060at2"/>
<keyword evidence="3" id="KW-1185">Reference proteome</keyword>
<dbReference type="InterPro" id="IPR009057">
    <property type="entry name" value="Homeodomain-like_sf"/>
</dbReference>
<accession>A0A845B4U9</accession>
<dbReference type="InterPro" id="IPR002514">
    <property type="entry name" value="Transposase_8"/>
</dbReference>
<feature type="compositionally biased region" description="Polar residues" evidence="1">
    <location>
        <begin position="23"/>
        <end position="36"/>
    </location>
</feature>
<gene>
    <name evidence="2" type="ORF">GRI65_08840</name>
</gene>
<dbReference type="GO" id="GO:0004803">
    <property type="term" value="F:transposase activity"/>
    <property type="evidence" value="ECO:0007669"/>
    <property type="project" value="InterPro"/>
</dbReference>
<dbReference type="GO" id="GO:0003677">
    <property type="term" value="F:DNA binding"/>
    <property type="evidence" value="ECO:0007669"/>
    <property type="project" value="InterPro"/>
</dbReference>
<proteinExistence type="predicted"/>
<reference evidence="2 3" key="1">
    <citation type="submission" date="2019-12" db="EMBL/GenBank/DDBJ databases">
        <title>Genomic-based taxomic classification of the family Erythrobacteraceae.</title>
        <authorList>
            <person name="Xu L."/>
        </authorList>
    </citation>
    <scope>NUCLEOTIDE SEQUENCE [LARGE SCALE GENOMIC DNA]</scope>
    <source>
        <strain evidence="2 3">KCTC 42453</strain>
    </source>
</reference>
<evidence type="ECO:0000256" key="1">
    <source>
        <dbReference type="SAM" id="MobiDB-lite"/>
    </source>
</evidence>
<comment type="caution">
    <text evidence="2">The sequence shown here is derived from an EMBL/GenBank/DDBJ whole genome shotgun (WGS) entry which is preliminary data.</text>
</comment>
<protein>
    <submittedName>
        <fullName evidence="2">Transposase</fullName>
    </submittedName>
</protein>